<evidence type="ECO:0000259" key="1">
    <source>
        <dbReference type="Pfam" id="PF00534"/>
    </source>
</evidence>
<dbReference type="AlphaFoldDB" id="A0A0G0K7P5"/>
<dbReference type="PATRIC" id="fig|1618569.3.peg.223"/>
<evidence type="ECO:0000313" key="3">
    <source>
        <dbReference type="Proteomes" id="UP000034181"/>
    </source>
</evidence>
<dbReference type="GO" id="GO:0005975">
    <property type="term" value="P:carbohydrate metabolic process"/>
    <property type="evidence" value="ECO:0007669"/>
    <property type="project" value="InterPro"/>
</dbReference>
<organism evidence="2 3">
    <name type="scientific">Candidatus Woesebacteria bacterium GW2011_GWB1_38_5b</name>
    <dbReference type="NCBI Taxonomy" id="1618569"/>
    <lineage>
        <taxon>Bacteria</taxon>
        <taxon>Candidatus Woeseibacteriota</taxon>
    </lineage>
</organism>
<dbReference type="Gene3D" id="3.40.50.2000">
    <property type="entry name" value="Glycogen Phosphorylase B"/>
    <property type="match status" value="2"/>
</dbReference>
<name>A0A0G0K7P5_9BACT</name>
<protein>
    <submittedName>
        <fullName evidence="2">Glycosyl transferase group 1</fullName>
    </submittedName>
</protein>
<dbReference type="PANTHER" id="PTHR12526">
    <property type="entry name" value="GLYCOSYLTRANSFERASE"/>
    <property type="match status" value="1"/>
</dbReference>
<reference evidence="2 3" key="1">
    <citation type="journal article" date="2015" name="Nature">
        <title>rRNA introns, odd ribosomes, and small enigmatic genomes across a large radiation of phyla.</title>
        <authorList>
            <person name="Brown C.T."/>
            <person name="Hug L.A."/>
            <person name="Thomas B.C."/>
            <person name="Sharon I."/>
            <person name="Castelle C.J."/>
            <person name="Singh A."/>
            <person name="Wilkins M.J."/>
            <person name="Williams K.H."/>
            <person name="Banfield J.F."/>
        </authorList>
    </citation>
    <scope>NUCLEOTIDE SEQUENCE [LARGE SCALE GENOMIC DNA]</scope>
</reference>
<dbReference type="Proteomes" id="UP000034181">
    <property type="component" value="Unassembled WGS sequence"/>
</dbReference>
<proteinExistence type="predicted"/>
<feature type="domain" description="Glycosyl transferase family 1" evidence="1">
    <location>
        <begin position="184"/>
        <end position="355"/>
    </location>
</feature>
<dbReference type="PANTHER" id="PTHR12526:SF572">
    <property type="entry name" value="BLL5144 PROTEIN"/>
    <property type="match status" value="1"/>
</dbReference>
<accession>A0A0G0K7P5</accession>
<dbReference type="SUPFAM" id="SSF53756">
    <property type="entry name" value="UDP-Glycosyltransferase/glycogen phosphorylase"/>
    <property type="match status" value="1"/>
</dbReference>
<gene>
    <name evidence="2" type="ORF">US96_C0007G0021</name>
</gene>
<keyword evidence="2" id="KW-0808">Transferase</keyword>
<dbReference type="SUPFAM" id="SSF48208">
    <property type="entry name" value="Six-hairpin glycosidases"/>
    <property type="match status" value="1"/>
</dbReference>
<dbReference type="GO" id="GO:0016757">
    <property type="term" value="F:glycosyltransferase activity"/>
    <property type="evidence" value="ECO:0007669"/>
    <property type="project" value="InterPro"/>
</dbReference>
<dbReference type="Pfam" id="PF00534">
    <property type="entry name" value="Glycos_transf_1"/>
    <property type="match status" value="1"/>
</dbReference>
<dbReference type="InterPro" id="IPR008928">
    <property type="entry name" value="6-hairpin_glycosidase_sf"/>
</dbReference>
<comment type="caution">
    <text evidence="2">The sequence shown here is derived from an EMBL/GenBank/DDBJ whole genome shotgun (WGS) entry which is preliminary data.</text>
</comment>
<sequence>MKHSLVFLGTYPPRECGIATFTQDLVNSCQKLLDSNVSCKVAALNLSASDSFDYPKEVFWQIEQNEKKSFADLAFQINQDESIEAVIIQHEYGIYGGRDGSNLLLFTKKCKKKKIIAFHTVLENISGNMHQVTKMLIQTCDEVVVLTQISKEILHRSYLEAEGKVRVIQHGIHPMPFVLPQGAKKLLKLENKIVLSTFGFLSPGKGIEYVLDALPQVVKSYPEVLYLILGETHPVIMRKQGETYRKFLMKKVKKLGLSKNVRFFDLYLPLPDLLKYLQATDIYISTSLNPNQAASGTFSYALGAGRAVISTIFKQSEELIGQCCGLLVPPGKPKAFQNAILTLLDNSKLRIRLHYDSYDKTRSMLWSNVAHDYLLSTEKLTGSNFILPPLNLIHLRKMTDKLGLFQFANKAVPDPEFGYTIDDNARALVYCNQLYQNNKNREIARLIKIYLNFVQGCQHGDGTFYNFLDKHGVVLDDKNDKRQGDAYGRTMWGLASTITNSKLDTKLKSLALSIWIKAFPHMEGVTNLRSRAHCLLGLCLAYKKMPVPQIEHLINYHAKAIADSFFKHSKARWRWFEDQLTYANGLLPQSLLESYLVTHNKQYKDVGLSSLSFLTGKTFYGKIYVPIGQRQWHKKGGKRSYFDQQPEDPCAMILALGSAFKVTQSNHFIQLAQKCYSWFLGNNITGTTMYDNFDGGCLDGLTSKGVNMNKGAESLLSHLIAHDELENILNETRVDYSNFSLHASPAFQFRGMERWK</sequence>
<dbReference type="EMBL" id="LBUZ01000007">
    <property type="protein sequence ID" value="KKQ75673.1"/>
    <property type="molecule type" value="Genomic_DNA"/>
</dbReference>
<dbReference type="InterPro" id="IPR001296">
    <property type="entry name" value="Glyco_trans_1"/>
</dbReference>
<evidence type="ECO:0000313" key="2">
    <source>
        <dbReference type="EMBL" id="KKQ75673.1"/>
    </source>
</evidence>